<dbReference type="SMART" id="SM00487">
    <property type="entry name" value="DEXDc"/>
    <property type="match status" value="1"/>
</dbReference>
<gene>
    <name evidence="11" type="ORF">GDO78_003682</name>
</gene>
<evidence type="ECO:0000256" key="1">
    <source>
        <dbReference type="ARBA" id="ARBA00004496"/>
    </source>
</evidence>
<dbReference type="InterPro" id="IPR027417">
    <property type="entry name" value="P-loop_NTPase"/>
</dbReference>
<keyword evidence="6" id="KW-0067">ATP-binding</keyword>
<evidence type="ECO:0000256" key="5">
    <source>
        <dbReference type="ARBA" id="ARBA00022806"/>
    </source>
</evidence>
<feature type="domain" description="DEAD-box RNA helicase Q" evidence="10">
    <location>
        <begin position="137"/>
        <end position="165"/>
    </location>
</feature>
<dbReference type="InterPro" id="IPR014001">
    <property type="entry name" value="Helicase_ATP-bd"/>
</dbReference>
<proteinExistence type="predicted"/>
<dbReference type="Gene3D" id="3.40.50.300">
    <property type="entry name" value="P-loop containing nucleotide triphosphate hydrolases"/>
    <property type="match status" value="2"/>
</dbReference>
<keyword evidence="3" id="KW-0547">Nucleotide-binding</keyword>
<dbReference type="EMBL" id="WNTK01000012">
    <property type="protein sequence ID" value="KAG9475393.1"/>
    <property type="molecule type" value="Genomic_DNA"/>
</dbReference>
<dbReference type="CDD" id="cd18787">
    <property type="entry name" value="SF2_C_DEAD"/>
    <property type="match status" value="1"/>
</dbReference>
<dbReference type="GO" id="GO:0016787">
    <property type="term" value="F:hydrolase activity"/>
    <property type="evidence" value="ECO:0007669"/>
    <property type="project" value="UniProtKB-KW"/>
</dbReference>
<keyword evidence="4" id="KW-0378">Hydrolase</keyword>
<evidence type="ECO:0000256" key="3">
    <source>
        <dbReference type="ARBA" id="ARBA00022741"/>
    </source>
</evidence>
<reference evidence="11" key="1">
    <citation type="thesis" date="2020" institute="ProQuest LLC" country="789 East Eisenhower Parkway, Ann Arbor, MI, USA">
        <title>Comparative Genomics and Chromosome Evolution.</title>
        <authorList>
            <person name="Mudd A.B."/>
        </authorList>
    </citation>
    <scope>NUCLEOTIDE SEQUENCE</scope>
    <source>
        <strain evidence="11">HN-11 Male</strain>
        <tissue evidence="11">Kidney and liver</tissue>
    </source>
</reference>
<dbReference type="Proteomes" id="UP000770717">
    <property type="component" value="Unassembled WGS sequence"/>
</dbReference>
<evidence type="ECO:0000259" key="10">
    <source>
        <dbReference type="PROSITE" id="PS51195"/>
    </source>
</evidence>
<name>A0A8J6EUI9_ELECQ</name>
<dbReference type="SMART" id="SM00490">
    <property type="entry name" value="HELICc"/>
    <property type="match status" value="1"/>
</dbReference>
<evidence type="ECO:0000256" key="4">
    <source>
        <dbReference type="ARBA" id="ARBA00022801"/>
    </source>
</evidence>
<dbReference type="PROSITE" id="PS51192">
    <property type="entry name" value="HELICASE_ATP_BIND_1"/>
    <property type="match status" value="1"/>
</dbReference>
<evidence type="ECO:0000259" key="8">
    <source>
        <dbReference type="PROSITE" id="PS51192"/>
    </source>
</evidence>
<dbReference type="InterPro" id="IPR014014">
    <property type="entry name" value="RNA_helicase_DEAD_Q_motif"/>
</dbReference>
<feature type="short sequence motif" description="Q motif" evidence="7">
    <location>
        <begin position="137"/>
        <end position="165"/>
    </location>
</feature>
<dbReference type="AlphaFoldDB" id="A0A8J6EUI9"/>
<evidence type="ECO:0000313" key="11">
    <source>
        <dbReference type="EMBL" id="KAG9475393.1"/>
    </source>
</evidence>
<keyword evidence="5" id="KW-0347">Helicase</keyword>
<comment type="subcellular location">
    <subcellularLocation>
        <location evidence="1">Cytoplasm</location>
    </subcellularLocation>
</comment>
<dbReference type="PANTHER" id="PTHR47960">
    <property type="entry name" value="DEAD-BOX ATP-DEPENDENT RNA HELICASE 50"/>
    <property type="match status" value="1"/>
</dbReference>
<dbReference type="GO" id="GO:0003724">
    <property type="term" value="F:RNA helicase activity"/>
    <property type="evidence" value="ECO:0007669"/>
    <property type="project" value="UniProtKB-EC"/>
</dbReference>
<dbReference type="PROSITE" id="PS51194">
    <property type="entry name" value="HELICASE_CTER"/>
    <property type="match status" value="1"/>
</dbReference>
<accession>A0A8J6EUI9</accession>
<dbReference type="GO" id="GO:0003676">
    <property type="term" value="F:nucleic acid binding"/>
    <property type="evidence" value="ECO:0007669"/>
    <property type="project" value="InterPro"/>
</dbReference>
<organism evidence="11 12">
    <name type="scientific">Eleutherodactylus coqui</name>
    <name type="common">Puerto Rican coqui</name>
    <dbReference type="NCBI Taxonomy" id="57060"/>
    <lineage>
        <taxon>Eukaryota</taxon>
        <taxon>Metazoa</taxon>
        <taxon>Chordata</taxon>
        <taxon>Craniata</taxon>
        <taxon>Vertebrata</taxon>
        <taxon>Euteleostomi</taxon>
        <taxon>Amphibia</taxon>
        <taxon>Batrachia</taxon>
        <taxon>Anura</taxon>
        <taxon>Neobatrachia</taxon>
        <taxon>Hyloidea</taxon>
        <taxon>Eleutherodactylidae</taxon>
        <taxon>Eleutherodactylinae</taxon>
        <taxon>Eleutherodactylus</taxon>
        <taxon>Eleutherodactylus</taxon>
    </lineage>
</organism>
<dbReference type="Pfam" id="PF00271">
    <property type="entry name" value="Helicase_C"/>
    <property type="match status" value="1"/>
</dbReference>
<sequence>MAGSRCCHYSSPLPPQRHVRCSRRSVYVGPRRHFQRASDVTAERRPADLPVIRLPARTRQFLEKQEKKQGPAVHVPRAGKLLISSRRRELNQFSGERYGRLEQPPLVSRGWRHRESYGDHFTILRQQEQRPWPETENTFHSLPLHPSLLSALDALDMKTPTWIQQQTIPALLAGKNVLCASETGSGKTLAYLLPIVHSLLSQESDAASSPDPRGLILLPSMELGCQVTSVAKRLCAKLDLSVQFVGGGRGRKAIEKPFCGDPLDVLTATPGALLKALKWGKVSLSNLHYVVLDEADTLFDDTFCQLTETILMHTQIASCATDLQALDRKAQLAIIGATFPTGVGKVLNKITDLGSIDIIQSKKLHSLMPHVQQMFKKLKASDKISELLVLLKKHLEEKPGTGMLVFCNNVTTANWLGYILDDHSIKHFRLHGDMPVDMRPGIFEKFQKGQFDVLVCTDMASRGLDSLRVDMVVNYDFPSTVQDYLHRAGRVGRVGSESNGSVVSFVTHNWDVELVQKIETAARKRSALLATQSSIQNPVNSREILKEEPEM</sequence>
<evidence type="ECO:0000259" key="9">
    <source>
        <dbReference type="PROSITE" id="PS51194"/>
    </source>
</evidence>
<evidence type="ECO:0000313" key="12">
    <source>
        <dbReference type="Proteomes" id="UP000770717"/>
    </source>
</evidence>
<feature type="domain" description="Helicase ATP-binding" evidence="8">
    <location>
        <begin position="168"/>
        <end position="357"/>
    </location>
</feature>
<comment type="caution">
    <text evidence="11">The sequence shown here is derived from an EMBL/GenBank/DDBJ whole genome shotgun (WGS) entry which is preliminary data.</text>
</comment>
<dbReference type="GO" id="GO:0005737">
    <property type="term" value="C:cytoplasm"/>
    <property type="evidence" value="ECO:0007669"/>
    <property type="project" value="UniProtKB-SubCell"/>
</dbReference>
<dbReference type="PROSITE" id="PS51195">
    <property type="entry name" value="Q_MOTIF"/>
    <property type="match status" value="1"/>
</dbReference>
<keyword evidence="12" id="KW-1185">Reference proteome</keyword>
<dbReference type="InterPro" id="IPR011545">
    <property type="entry name" value="DEAD/DEAH_box_helicase_dom"/>
</dbReference>
<evidence type="ECO:0000256" key="2">
    <source>
        <dbReference type="ARBA" id="ARBA00012552"/>
    </source>
</evidence>
<protein>
    <recommendedName>
        <fullName evidence="2">RNA helicase</fullName>
        <ecNumber evidence="2">3.6.4.13</ecNumber>
    </recommendedName>
</protein>
<dbReference type="EC" id="3.6.4.13" evidence="2"/>
<evidence type="ECO:0000256" key="7">
    <source>
        <dbReference type="PROSITE-ProRule" id="PRU00552"/>
    </source>
</evidence>
<dbReference type="InterPro" id="IPR001650">
    <property type="entry name" value="Helicase_C-like"/>
</dbReference>
<feature type="domain" description="Helicase C-terminal" evidence="9">
    <location>
        <begin position="383"/>
        <end position="539"/>
    </location>
</feature>
<dbReference type="OrthoDB" id="10256233at2759"/>
<dbReference type="SUPFAM" id="SSF52540">
    <property type="entry name" value="P-loop containing nucleoside triphosphate hydrolases"/>
    <property type="match status" value="1"/>
</dbReference>
<dbReference type="GO" id="GO:0005524">
    <property type="term" value="F:ATP binding"/>
    <property type="evidence" value="ECO:0007669"/>
    <property type="project" value="UniProtKB-KW"/>
</dbReference>
<dbReference type="Pfam" id="PF00270">
    <property type="entry name" value="DEAD"/>
    <property type="match status" value="1"/>
</dbReference>
<evidence type="ECO:0000256" key="6">
    <source>
        <dbReference type="ARBA" id="ARBA00022840"/>
    </source>
</evidence>